<dbReference type="SUPFAM" id="SSF53271">
    <property type="entry name" value="PRTase-like"/>
    <property type="match status" value="1"/>
</dbReference>
<dbReference type="PANTHER" id="PTHR47505:SF1">
    <property type="entry name" value="DNA UTILIZATION PROTEIN YHGH"/>
    <property type="match status" value="1"/>
</dbReference>
<dbReference type="InterPro" id="IPR000836">
    <property type="entry name" value="PRTase_dom"/>
</dbReference>
<protein>
    <recommendedName>
        <fullName evidence="4">ComF family protein</fullName>
    </recommendedName>
</protein>
<dbReference type="RefSeq" id="WP_232398405.1">
    <property type="nucleotide sequence ID" value="NZ_CP102173.1"/>
</dbReference>
<sequence length="232" mass="24296">MRHLVVPVADLLLGARCAACGGAALVLCRDCGAGVGPQPFVVRDLAAPGLRSGDVPCVASGVHASTMRRIVLAWKEEGVSRLTDLLAHHLAASVLAHVSHPDPVLLVPVPTSRRSRRVRGRDLVDELARASARLLAQVGVDVEVEQALRHSRGVRDQAGLDAVARQENLDGAFVCRPRRPRTPGPVVVVDDILTTGATAAEAVRALRVVGRRPIGVAAISATARTRPAPGAV</sequence>
<dbReference type="Proteomes" id="UP001316184">
    <property type="component" value="Chromosome"/>
</dbReference>
<gene>
    <name evidence="2" type="ORF">NQV15_04470</name>
</gene>
<evidence type="ECO:0000256" key="1">
    <source>
        <dbReference type="ARBA" id="ARBA00008007"/>
    </source>
</evidence>
<keyword evidence="3" id="KW-1185">Reference proteome</keyword>
<comment type="similarity">
    <text evidence="1">Belongs to the ComF/GntX family.</text>
</comment>
<name>A0ABY5M8V9_9ACTN</name>
<dbReference type="Gene3D" id="3.40.50.2020">
    <property type="match status" value="1"/>
</dbReference>
<evidence type="ECO:0000313" key="2">
    <source>
        <dbReference type="EMBL" id="UUP14573.1"/>
    </source>
</evidence>
<dbReference type="PANTHER" id="PTHR47505">
    <property type="entry name" value="DNA UTILIZATION PROTEIN YHGH"/>
    <property type="match status" value="1"/>
</dbReference>
<evidence type="ECO:0000313" key="3">
    <source>
        <dbReference type="Proteomes" id="UP001316184"/>
    </source>
</evidence>
<dbReference type="InterPro" id="IPR029057">
    <property type="entry name" value="PRTase-like"/>
</dbReference>
<accession>A0ABY5M8V9</accession>
<organism evidence="2 3">
    <name type="scientific">Aeromicrobium wangtongii</name>
    <dbReference type="NCBI Taxonomy" id="2969247"/>
    <lineage>
        <taxon>Bacteria</taxon>
        <taxon>Bacillati</taxon>
        <taxon>Actinomycetota</taxon>
        <taxon>Actinomycetes</taxon>
        <taxon>Propionibacteriales</taxon>
        <taxon>Nocardioidaceae</taxon>
        <taxon>Aeromicrobium</taxon>
    </lineage>
</organism>
<dbReference type="EMBL" id="CP102173">
    <property type="protein sequence ID" value="UUP14573.1"/>
    <property type="molecule type" value="Genomic_DNA"/>
</dbReference>
<evidence type="ECO:0008006" key="4">
    <source>
        <dbReference type="Google" id="ProtNLM"/>
    </source>
</evidence>
<proteinExistence type="inferred from homology"/>
<dbReference type="InterPro" id="IPR051910">
    <property type="entry name" value="ComF/GntX_DNA_util-trans"/>
</dbReference>
<reference evidence="2 3" key="1">
    <citation type="submission" date="2022-08" db="EMBL/GenBank/DDBJ databases">
        <title>novel species in genus Aeromicrobium.</title>
        <authorList>
            <person name="Ye L."/>
        </authorList>
    </citation>
    <scope>NUCLEOTIDE SEQUENCE [LARGE SCALE GENOMIC DNA]</scope>
    <source>
        <strain evidence="3">zg-Y1379</strain>
    </source>
</reference>
<dbReference type="CDD" id="cd06223">
    <property type="entry name" value="PRTases_typeI"/>
    <property type="match status" value="1"/>
</dbReference>